<dbReference type="Proteomes" id="UP000494106">
    <property type="component" value="Unassembled WGS sequence"/>
</dbReference>
<organism evidence="2 3">
    <name type="scientific">Arctia plantaginis</name>
    <name type="common">Wood tiger moth</name>
    <name type="synonym">Phalaena plantaginis</name>
    <dbReference type="NCBI Taxonomy" id="874455"/>
    <lineage>
        <taxon>Eukaryota</taxon>
        <taxon>Metazoa</taxon>
        <taxon>Ecdysozoa</taxon>
        <taxon>Arthropoda</taxon>
        <taxon>Hexapoda</taxon>
        <taxon>Insecta</taxon>
        <taxon>Pterygota</taxon>
        <taxon>Neoptera</taxon>
        <taxon>Endopterygota</taxon>
        <taxon>Lepidoptera</taxon>
        <taxon>Glossata</taxon>
        <taxon>Ditrysia</taxon>
        <taxon>Noctuoidea</taxon>
        <taxon>Erebidae</taxon>
        <taxon>Arctiinae</taxon>
        <taxon>Arctia</taxon>
    </lineage>
</organism>
<protein>
    <submittedName>
        <fullName evidence="2">Uncharacterized protein</fullName>
    </submittedName>
</protein>
<proteinExistence type="predicted"/>
<feature type="region of interest" description="Disordered" evidence="1">
    <location>
        <begin position="15"/>
        <end position="34"/>
    </location>
</feature>
<name>A0A8S0ZQI1_ARCPL</name>
<reference evidence="2 3" key="1">
    <citation type="submission" date="2020-04" db="EMBL/GenBank/DDBJ databases">
        <authorList>
            <person name="Wallbank WR R."/>
            <person name="Pardo Diaz C."/>
            <person name="Kozak K."/>
            <person name="Martin S."/>
            <person name="Jiggins C."/>
            <person name="Moest M."/>
            <person name="Warren A I."/>
            <person name="Byers J.R.P. K."/>
            <person name="Montejo-Kovacevich G."/>
            <person name="Yen C E."/>
        </authorList>
    </citation>
    <scope>NUCLEOTIDE SEQUENCE [LARGE SCALE GENOMIC DNA]</scope>
</reference>
<evidence type="ECO:0000313" key="2">
    <source>
        <dbReference type="EMBL" id="CAB3235013.1"/>
    </source>
</evidence>
<evidence type="ECO:0000256" key="1">
    <source>
        <dbReference type="SAM" id="MobiDB-lite"/>
    </source>
</evidence>
<accession>A0A8S0ZQI1</accession>
<feature type="compositionally biased region" description="Low complexity" evidence="1">
    <location>
        <begin position="15"/>
        <end position="30"/>
    </location>
</feature>
<evidence type="ECO:0000313" key="3">
    <source>
        <dbReference type="Proteomes" id="UP000494106"/>
    </source>
</evidence>
<comment type="caution">
    <text evidence="2">The sequence shown here is derived from an EMBL/GenBank/DDBJ whole genome shotgun (WGS) entry which is preliminary data.</text>
</comment>
<gene>
    <name evidence="2" type="ORF">APLA_LOCUS5849</name>
</gene>
<dbReference type="AlphaFoldDB" id="A0A8S0ZQI1"/>
<keyword evidence="3" id="KW-1185">Reference proteome</keyword>
<sequence>MTEQVAKLNAQFPQFRARARSQQPARSSSSLPISDANLPQITDAVWRMMVEAIAGLDARLPPVPIVRPLLAVARVVKIAALPTPLSASLKLVSVSGSANINT</sequence>
<dbReference type="EMBL" id="CADEBC010000484">
    <property type="protein sequence ID" value="CAB3235013.1"/>
    <property type="molecule type" value="Genomic_DNA"/>
</dbReference>